<organism evidence="5">
    <name type="scientific">uncultured delta proteobacterium</name>
    <dbReference type="NCBI Taxonomy" id="34034"/>
    <lineage>
        <taxon>Bacteria</taxon>
        <taxon>Deltaproteobacteria</taxon>
        <taxon>environmental samples</taxon>
    </lineage>
</organism>
<name>A0A212JC75_9DELT</name>
<dbReference type="InterPro" id="IPR000524">
    <property type="entry name" value="Tscrpt_reg_HTH_GntR"/>
</dbReference>
<dbReference type="GO" id="GO:0003700">
    <property type="term" value="F:DNA-binding transcription factor activity"/>
    <property type="evidence" value="ECO:0007669"/>
    <property type="project" value="InterPro"/>
</dbReference>
<dbReference type="Gene3D" id="1.20.120.530">
    <property type="entry name" value="GntR ligand-binding domain-like"/>
    <property type="match status" value="1"/>
</dbReference>
<dbReference type="Pfam" id="PF07729">
    <property type="entry name" value="FCD"/>
    <property type="match status" value="1"/>
</dbReference>
<evidence type="ECO:0000256" key="1">
    <source>
        <dbReference type="ARBA" id="ARBA00023015"/>
    </source>
</evidence>
<dbReference type="SMART" id="SM00345">
    <property type="entry name" value="HTH_GNTR"/>
    <property type="match status" value="1"/>
</dbReference>
<evidence type="ECO:0000313" key="5">
    <source>
        <dbReference type="EMBL" id="SBV96999.1"/>
    </source>
</evidence>
<dbReference type="SUPFAM" id="SSF48008">
    <property type="entry name" value="GntR ligand-binding domain-like"/>
    <property type="match status" value="1"/>
</dbReference>
<gene>
    <name evidence="5" type="ORF">KL86DPRO_11141</name>
</gene>
<accession>A0A212JC75</accession>
<dbReference type="InterPro" id="IPR036388">
    <property type="entry name" value="WH-like_DNA-bd_sf"/>
</dbReference>
<evidence type="ECO:0000256" key="3">
    <source>
        <dbReference type="ARBA" id="ARBA00023163"/>
    </source>
</evidence>
<evidence type="ECO:0000256" key="2">
    <source>
        <dbReference type="ARBA" id="ARBA00023125"/>
    </source>
</evidence>
<dbReference type="SMART" id="SM00895">
    <property type="entry name" value="FCD"/>
    <property type="match status" value="1"/>
</dbReference>
<dbReference type="PROSITE" id="PS50949">
    <property type="entry name" value="HTH_GNTR"/>
    <property type="match status" value="1"/>
</dbReference>
<feature type="domain" description="HTH gntR-type" evidence="4">
    <location>
        <begin position="13"/>
        <end position="80"/>
    </location>
</feature>
<proteinExistence type="predicted"/>
<reference evidence="5" key="1">
    <citation type="submission" date="2016-04" db="EMBL/GenBank/DDBJ databases">
        <authorList>
            <person name="Evans L.H."/>
            <person name="Alamgir A."/>
            <person name="Owens N."/>
            <person name="Weber N.D."/>
            <person name="Virtaneva K."/>
            <person name="Barbian K."/>
            <person name="Babar A."/>
            <person name="Rosenke K."/>
        </authorList>
    </citation>
    <scope>NUCLEOTIDE SEQUENCE</scope>
    <source>
        <strain evidence="5">86</strain>
    </source>
</reference>
<evidence type="ECO:0000259" key="4">
    <source>
        <dbReference type="PROSITE" id="PS50949"/>
    </source>
</evidence>
<dbReference type="AlphaFoldDB" id="A0A212JC75"/>
<sequence length="220" mass="24608">MTHTTNLESVVKKSIAETVADIIRNGILTGKIKPGEKLKEQELCKELNVSRTPLREAYRLLQSQNLINYSPYVGVTVVSLTPRFVEEMWFIKSLLVPQSVALAAKNAAPEKVEALFAITEELESRCEDSPEIFYSLDSKLHLAIAWFSGNEELHKLLTNIYDSTVLARSLTVVNSRSIKNSCDEHRMILNAIAAKDGQSGVARTLEHLERSRRAILSNIS</sequence>
<dbReference type="InterPro" id="IPR036390">
    <property type="entry name" value="WH_DNA-bd_sf"/>
</dbReference>
<dbReference type="InterPro" id="IPR011711">
    <property type="entry name" value="GntR_C"/>
</dbReference>
<dbReference type="Pfam" id="PF00392">
    <property type="entry name" value="GntR"/>
    <property type="match status" value="1"/>
</dbReference>
<dbReference type="PANTHER" id="PTHR43537">
    <property type="entry name" value="TRANSCRIPTIONAL REGULATOR, GNTR FAMILY"/>
    <property type="match status" value="1"/>
</dbReference>
<keyword evidence="2" id="KW-0238">DNA-binding</keyword>
<keyword evidence="3" id="KW-0804">Transcription</keyword>
<dbReference type="CDD" id="cd07377">
    <property type="entry name" value="WHTH_GntR"/>
    <property type="match status" value="1"/>
</dbReference>
<protein>
    <submittedName>
        <fullName evidence="5">Putative Transcriptional regulator, GntR family</fullName>
    </submittedName>
</protein>
<dbReference type="InterPro" id="IPR008920">
    <property type="entry name" value="TF_FadR/GntR_C"/>
</dbReference>
<dbReference type="GO" id="GO:0003677">
    <property type="term" value="F:DNA binding"/>
    <property type="evidence" value="ECO:0007669"/>
    <property type="project" value="UniProtKB-KW"/>
</dbReference>
<dbReference type="Gene3D" id="1.10.10.10">
    <property type="entry name" value="Winged helix-like DNA-binding domain superfamily/Winged helix DNA-binding domain"/>
    <property type="match status" value="1"/>
</dbReference>
<dbReference type="EMBL" id="FLUQ01000001">
    <property type="protein sequence ID" value="SBV96999.1"/>
    <property type="molecule type" value="Genomic_DNA"/>
</dbReference>
<dbReference type="PANTHER" id="PTHR43537:SF24">
    <property type="entry name" value="GLUCONATE OPERON TRANSCRIPTIONAL REPRESSOR"/>
    <property type="match status" value="1"/>
</dbReference>
<dbReference type="SUPFAM" id="SSF46785">
    <property type="entry name" value="Winged helix' DNA-binding domain"/>
    <property type="match status" value="1"/>
</dbReference>
<keyword evidence="1" id="KW-0805">Transcription regulation</keyword>